<evidence type="ECO:0000313" key="1">
    <source>
        <dbReference type="EMBL" id="CAB5506449.1"/>
    </source>
</evidence>
<accession>A0A8H8XFT2</accession>
<reference evidence="1 2" key="1">
    <citation type="submission" date="2020-05" db="EMBL/GenBank/DDBJ databases">
        <authorList>
            <person name="Petersen J."/>
            <person name="Sayavedra L."/>
        </authorList>
    </citation>
    <scope>NUCLEOTIDE SEQUENCE [LARGE SCALE GENOMIC DNA]</scope>
    <source>
        <strain evidence="1">B thermophilus SOXS</strain>
    </source>
</reference>
<proteinExistence type="predicted"/>
<evidence type="ECO:0000313" key="2">
    <source>
        <dbReference type="Proteomes" id="UP000643672"/>
    </source>
</evidence>
<gene>
    <name evidence="1" type="ORF">THERMOS_2326</name>
</gene>
<name>A0A8H8XFT2_9GAMM</name>
<dbReference type="EMBL" id="CAESAQ020000099">
    <property type="protein sequence ID" value="CAB5506449.1"/>
    <property type="molecule type" value="Genomic_DNA"/>
</dbReference>
<comment type="caution">
    <text evidence="1">The sequence shown here is derived from an EMBL/GenBank/DDBJ whole genome shotgun (WGS) entry which is preliminary data.</text>
</comment>
<protein>
    <submittedName>
        <fullName evidence="1">Uncharacterized protein</fullName>
    </submittedName>
</protein>
<dbReference type="AlphaFoldDB" id="A0A8H8XFT2"/>
<dbReference type="Proteomes" id="UP000643672">
    <property type="component" value="Unassembled WGS sequence"/>
</dbReference>
<sequence>MQKMLLVSVAGFLGYDVLVKNLLLKVLLPPQFQLLVF</sequence>
<keyword evidence="2" id="KW-1185">Reference proteome</keyword>
<organism evidence="1 2">
    <name type="scientific">Bathymodiolus thermophilus thioautotrophic gill symbiont</name>
    <dbReference type="NCBI Taxonomy" id="2360"/>
    <lineage>
        <taxon>Bacteria</taxon>
        <taxon>Pseudomonadati</taxon>
        <taxon>Pseudomonadota</taxon>
        <taxon>Gammaproteobacteria</taxon>
        <taxon>sulfur-oxidizing symbionts</taxon>
    </lineage>
</organism>